<dbReference type="SUPFAM" id="SSF48452">
    <property type="entry name" value="TPR-like"/>
    <property type="match status" value="3"/>
</dbReference>
<keyword evidence="1" id="KW-0677">Repeat</keyword>
<evidence type="ECO:0000313" key="5">
    <source>
        <dbReference type="EMBL" id="QGX99962.1"/>
    </source>
</evidence>
<gene>
    <name evidence="5" type="ORF">EI983_17475</name>
</gene>
<evidence type="ECO:0000313" key="6">
    <source>
        <dbReference type="Proteomes" id="UP000428330"/>
    </source>
</evidence>
<proteinExistence type="predicted"/>
<evidence type="ECO:0000256" key="3">
    <source>
        <dbReference type="PROSITE-ProRule" id="PRU00339"/>
    </source>
</evidence>
<feature type="chain" id="PRO_5026329279" evidence="4">
    <location>
        <begin position="25"/>
        <end position="570"/>
    </location>
</feature>
<dbReference type="SMART" id="SM00028">
    <property type="entry name" value="TPR"/>
    <property type="match status" value="6"/>
</dbReference>
<dbReference type="InterPro" id="IPR013105">
    <property type="entry name" value="TPR_2"/>
</dbReference>
<dbReference type="InterPro" id="IPR019734">
    <property type="entry name" value="TPR_rpt"/>
</dbReference>
<dbReference type="EMBL" id="CP034348">
    <property type="protein sequence ID" value="QGX99962.1"/>
    <property type="molecule type" value="Genomic_DNA"/>
</dbReference>
<evidence type="ECO:0000256" key="4">
    <source>
        <dbReference type="SAM" id="SignalP"/>
    </source>
</evidence>
<reference evidence="6" key="1">
    <citation type="submission" date="2018-12" db="EMBL/GenBank/DDBJ databases">
        <title>Complete genome sequence of Roseovarius sp. MME-070.</title>
        <authorList>
            <person name="Nam Y.-D."/>
            <person name="Kang J."/>
            <person name="Chung W.-H."/>
            <person name="Park Y.S."/>
        </authorList>
    </citation>
    <scope>NUCLEOTIDE SEQUENCE [LARGE SCALE GENOMIC DNA]</scope>
    <source>
        <strain evidence="6">MME-070</strain>
    </source>
</reference>
<dbReference type="Pfam" id="PF07719">
    <property type="entry name" value="TPR_2"/>
    <property type="match status" value="2"/>
</dbReference>
<keyword evidence="6" id="KW-1185">Reference proteome</keyword>
<keyword evidence="4" id="KW-0732">Signal</keyword>
<dbReference type="Gene3D" id="1.25.40.10">
    <property type="entry name" value="Tetratricopeptide repeat domain"/>
    <property type="match status" value="2"/>
</dbReference>
<feature type="signal peptide" evidence="4">
    <location>
        <begin position="1"/>
        <end position="24"/>
    </location>
</feature>
<dbReference type="Pfam" id="PF13174">
    <property type="entry name" value="TPR_6"/>
    <property type="match status" value="1"/>
</dbReference>
<accession>A0A6I6IUS2</accession>
<dbReference type="PANTHER" id="PTHR12558">
    <property type="entry name" value="CELL DIVISION CYCLE 16,23,27"/>
    <property type="match status" value="1"/>
</dbReference>
<feature type="repeat" description="TPR" evidence="3">
    <location>
        <begin position="397"/>
        <end position="430"/>
    </location>
</feature>
<dbReference type="Pfam" id="PF14559">
    <property type="entry name" value="TPR_19"/>
    <property type="match status" value="1"/>
</dbReference>
<sequence>MKTGVILSLATAILLGTPAPPVWADDAIGAYLAARQARYDNDFAAAAQYFTQALAKDPSNPEILESATVAHMSLGDLDRAVPIARKIEADGLMSQVAFMALVADEAKREDYQALFTRIEEDRGVGMLADGLIKAWAFRGEGQMDEALTQFDAVANERGLRSFAIYHKALALASVGDYESAEKIFSGEVDGPIQRTRLGTIAWAEILSQLERGDDAVAILEDTFGPSPDPEIADLRDRLTAGETLPFTRVRTAQDGIAEVFFTLGQALMSESADDYTLLYARVAEYLKPDHIDALLMTAELLESLERFELANDAYARVPRDHPNFHVAELGRAESLRRAEKTDAAVEVLTQLSESHPELPIVHVSTGDLYRQLENWEKSIAAYDRAIEIYDARDQGQWFVHYARAISHERLDNWDAAEADFRRALELNPGQPQVLNYLGYSMVELQINLDEALGMIEEAVAAQPNSGYIVDSLGWVLYRLGRYEEAVVHMERAVELEPVDPVINDHLGDVLWAVGRFTEAEFQWKRALSFVDAENASPDVDADRIRRKLEVGLDIVLEEEGSPPLRVADDG</sequence>
<dbReference type="Proteomes" id="UP000428330">
    <property type="component" value="Chromosome"/>
</dbReference>
<name>A0A6I6IUS2_9RHOB</name>
<keyword evidence="2 3" id="KW-0802">TPR repeat</keyword>
<dbReference type="InterPro" id="IPR011990">
    <property type="entry name" value="TPR-like_helical_dom_sf"/>
</dbReference>
<feature type="repeat" description="TPR" evidence="3">
    <location>
        <begin position="359"/>
        <end position="392"/>
    </location>
</feature>
<dbReference type="AlphaFoldDB" id="A0A6I6IUS2"/>
<evidence type="ECO:0000256" key="2">
    <source>
        <dbReference type="ARBA" id="ARBA00022803"/>
    </source>
</evidence>
<dbReference type="PROSITE" id="PS50005">
    <property type="entry name" value="TPR"/>
    <property type="match status" value="3"/>
</dbReference>
<dbReference type="Pfam" id="PF13432">
    <property type="entry name" value="TPR_16"/>
    <property type="match status" value="1"/>
</dbReference>
<feature type="repeat" description="TPR" evidence="3">
    <location>
        <begin position="466"/>
        <end position="499"/>
    </location>
</feature>
<evidence type="ECO:0000256" key="1">
    <source>
        <dbReference type="ARBA" id="ARBA00022737"/>
    </source>
</evidence>
<dbReference type="OrthoDB" id="9766710at2"/>
<protein>
    <submittedName>
        <fullName evidence="5">Tetratricopeptide repeat protein</fullName>
    </submittedName>
</protein>
<dbReference type="KEGG" id="rom:EI983_17475"/>
<dbReference type="PANTHER" id="PTHR12558:SF13">
    <property type="entry name" value="CELL DIVISION CYCLE PROTEIN 27 HOMOLOG"/>
    <property type="match status" value="1"/>
</dbReference>
<organism evidence="5 6">
    <name type="scientific">Roseovarius faecimaris</name>
    <dbReference type="NCBI Taxonomy" id="2494550"/>
    <lineage>
        <taxon>Bacteria</taxon>
        <taxon>Pseudomonadati</taxon>
        <taxon>Pseudomonadota</taxon>
        <taxon>Alphaproteobacteria</taxon>
        <taxon>Rhodobacterales</taxon>
        <taxon>Roseobacteraceae</taxon>
        <taxon>Roseovarius</taxon>
    </lineage>
</organism>